<name>A0A010QI75_9PEZI</name>
<dbReference type="HOGENOM" id="CLU_1992445_0_0_1"/>
<gene>
    <name evidence="2" type="ORF">CFIO01_12143</name>
</gene>
<keyword evidence="1" id="KW-0472">Membrane</keyword>
<proteinExistence type="predicted"/>
<evidence type="ECO:0000256" key="1">
    <source>
        <dbReference type="SAM" id="Phobius"/>
    </source>
</evidence>
<dbReference type="OrthoDB" id="5420013at2759"/>
<organism evidence="2 3">
    <name type="scientific">Colletotrichum fioriniae PJ7</name>
    <dbReference type="NCBI Taxonomy" id="1445577"/>
    <lineage>
        <taxon>Eukaryota</taxon>
        <taxon>Fungi</taxon>
        <taxon>Dikarya</taxon>
        <taxon>Ascomycota</taxon>
        <taxon>Pezizomycotina</taxon>
        <taxon>Sordariomycetes</taxon>
        <taxon>Hypocreomycetidae</taxon>
        <taxon>Glomerellales</taxon>
        <taxon>Glomerellaceae</taxon>
        <taxon>Colletotrichum</taxon>
        <taxon>Colletotrichum acutatum species complex</taxon>
    </lineage>
</organism>
<dbReference type="eggNOG" id="ENOG502TAKT">
    <property type="taxonomic scope" value="Eukaryota"/>
</dbReference>
<evidence type="ECO:0000313" key="3">
    <source>
        <dbReference type="Proteomes" id="UP000020467"/>
    </source>
</evidence>
<reference evidence="2 3" key="1">
    <citation type="submission" date="2014-02" db="EMBL/GenBank/DDBJ databases">
        <title>The genome sequence of Colletotrichum fioriniae PJ7.</title>
        <authorList>
            <person name="Baroncelli R."/>
            <person name="Thon M.R."/>
        </authorList>
    </citation>
    <scope>NUCLEOTIDE SEQUENCE [LARGE SCALE GENOMIC DNA]</scope>
    <source>
        <strain evidence="2 3">PJ7</strain>
    </source>
</reference>
<keyword evidence="1" id="KW-0812">Transmembrane</keyword>
<sequence length="125" mass="13553">MKGSGAFNSEEFNMSSTLWELKNGTKVPYGDVRVKYRVDQVEQIIFYKRPTLRKSPWLYMVLAIQPFLIVIILGLTAMLHSEPLSKGFGLVSILSGIDSQSLSKLAGASLSGGAVAACQAGNVSR</sequence>
<comment type="caution">
    <text evidence="2">The sequence shown here is derived from an EMBL/GenBank/DDBJ whole genome shotgun (WGS) entry which is preliminary data.</text>
</comment>
<dbReference type="Proteomes" id="UP000020467">
    <property type="component" value="Unassembled WGS sequence"/>
</dbReference>
<dbReference type="AlphaFoldDB" id="A0A010QI75"/>
<keyword evidence="1" id="KW-1133">Transmembrane helix</keyword>
<keyword evidence="3" id="KW-1185">Reference proteome</keyword>
<evidence type="ECO:0000313" key="2">
    <source>
        <dbReference type="EMBL" id="EXF79657.1"/>
    </source>
</evidence>
<feature type="transmembrane region" description="Helical" evidence="1">
    <location>
        <begin position="57"/>
        <end position="79"/>
    </location>
</feature>
<protein>
    <submittedName>
        <fullName evidence="2">Uncharacterized protein</fullName>
    </submittedName>
</protein>
<dbReference type="KEGG" id="cfj:CFIO01_12143"/>
<accession>A0A010QI75</accession>
<dbReference type="EMBL" id="JARH01000532">
    <property type="protein sequence ID" value="EXF79657.1"/>
    <property type="molecule type" value="Genomic_DNA"/>
</dbReference>